<evidence type="ECO:0000313" key="3">
    <source>
        <dbReference type="Proteomes" id="UP001151081"/>
    </source>
</evidence>
<accession>A0A9X3X5U0</accession>
<keyword evidence="1" id="KW-0812">Transmembrane</keyword>
<protein>
    <submittedName>
        <fullName evidence="2">Acetoacetate decarboxylase family protein</fullName>
    </submittedName>
</protein>
<dbReference type="EMBL" id="JAGTJJ010000010">
    <property type="protein sequence ID" value="MDC3982858.1"/>
    <property type="molecule type" value="Genomic_DNA"/>
</dbReference>
<keyword evidence="3" id="KW-1185">Reference proteome</keyword>
<gene>
    <name evidence="2" type="ORF">KEG57_20260</name>
</gene>
<dbReference type="Gene3D" id="2.40.400.10">
    <property type="entry name" value="Acetoacetate decarboxylase-like"/>
    <property type="match status" value="1"/>
</dbReference>
<dbReference type="RefSeq" id="WP_272421283.1">
    <property type="nucleotide sequence ID" value="NZ_JAGTJJ010000010.1"/>
</dbReference>
<keyword evidence="1" id="KW-0472">Membrane</keyword>
<dbReference type="GO" id="GO:0016829">
    <property type="term" value="F:lyase activity"/>
    <property type="evidence" value="ECO:0007669"/>
    <property type="project" value="InterPro"/>
</dbReference>
<dbReference type="AlphaFoldDB" id="A0A9X3X5U0"/>
<dbReference type="InterPro" id="IPR010451">
    <property type="entry name" value="Acetoacetate_decarboxylase"/>
</dbReference>
<dbReference type="Pfam" id="PF06314">
    <property type="entry name" value="ADC"/>
    <property type="match status" value="1"/>
</dbReference>
<comment type="caution">
    <text evidence="2">The sequence shown here is derived from an EMBL/GenBank/DDBJ whole genome shotgun (WGS) entry which is preliminary data.</text>
</comment>
<organism evidence="2 3">
    <name type="scientific">Polyangium jinanense</name>
    <dbReference type="NCBI Taxonomy" id="2829994"/>
    <lineage>
        <taxon>Bacteria</taxon>
        <taxon>Pseudomonadati</taxon>
        <taxon>Myxococcota</taxon>
        <taxon>Polyangia</taxon>
        <taxon>Polyangiales</taxon>
        <taxon>Polyangiaceae</taxon>
        <taxon>Polyangium</taxon>
    </lineage>
</organism>
<dbReference type="Proteomes" id="UP001151081">
    <property type="component" value="Unassembled WGS sequence"/>
</dbReference>
<dbReference type="SUPFAM" id="SSF160104">
    <property type="entry name" value="Acetoacetate decarboxylase-like"/>
    <property type="match status" value="1"/>
</dbReference>
<proteinExistence type="predicted"/>
<feature type="transmembrane region" description="Helical" evidence="1">
    <location>
        <begin position="106"/>
        <end position="124"/>
    </location>
</feature>
<evidence type="ECO:0000313" key="2">
    <source>
        <dbReference type="EMBL" id="MDC3982858.1"/>
    </source>
</evidence>
<dbReference type="InterPro" id="IPR023375">
    <property type="entry name" value="ADC_dom_sf"/>
</dbReference>
<sequence>MSLNPYQGMKLVGQWSVYGVTIALPREDVRWMLPDGLELGDQDLTHRDTHPVSLYFGHVRDAHMTFPRFFPPEMTYFEQVVGVPYVYAKRPLCGGRVRGPFFYMPRLFLTNLLATLGGILFWGFPKKLVRVVEGTNPARTDGSYAVCPLYGGGDEILGLQWGATGAFEPATAVPSFQRQLEIMTQPLVSQQPLSVGPLLSCSDFDKLWREAEIRPLRTKTNIQEAFVPGLAPGRYSSEGIDQSPTGAFQLRAPWELSLPYCCGRGRAPGAAPNVPSIW</sequence>
<evidence type="ECO:0000256" key="1">
    <source>
        <dbReference type="SAM" id="Phobius"/>
    </source>
</evidence>
<keyword evidence="1" id="KW-1133">Transmembrane helix</keyword>
<name>A0A9X3X5U0_9BACT</name>
<reference evidence="2 3" key="1">
    <citation type="submission" date="2021-04" db="EMBL/GenBank/DDBJ databases">
        <title>Genome analysis of Polyangium sp.</title>
        <authorList>
            <person name="Li Y."/>
            <person name="Wang J."/>
        </authorList>
    </citation>
    <scope>NUCLEOTIDE SEQUENCE [LARGE SCALE GENOMIC DNA]</scope>
    <source>
        <strain evidence="2 3">SDU14</strain>
    </source>
</reference>